<evidence type="ECO:0000259" key="4">
    <source>
        <dbReference type="Pfam" id="PF13193"/>
    </source>
</evidence>
<gene>
    <name evidence="5" type="ORF">UFOPK2582_00471</name>
    <name evidence="6" type="ORF">UFOPK3046_00664</name>
    <name evidence="7" type="ORF">UFOPK3914_00447</name>
    <name evidence="8" type="ORF">UFOPK4173_00231</name>
    <name evidence="9" type="ORF">UFOPK4354_00035</name>
</gene>
<evidence type="ECO:0000313" key="9">
    <source>
        <dbReference type="EMBL" id="CAB5059220.1"/>
    </source>
</evidence>
<dbReference type="EMBL" id="CAFBOG010000026">
    <property type="protein sequence ID" value="CAB4971553.1"/>
    <property type="molecule type" value="Genomic_DNA"/>
</dbReference>
<sequence length="498" mass="53748">MALLIDQLSYMATTYPDLPAYVDLSSGDSLSFSKWEAESNRLARKLVSSGVSPGSRVALYLETTQVFAWIIAYAAIHKAAAVAVPTNTRLSTRELATVLGHAEPTAALTSSTLRASLEAARSESIPSLQITFEALGNSWPDATAESDSTFRVPVTEDDLADIMYTSGTTGIPKGIAVRHCGLHIIANGTPEWTSKAWLHSSPLFTFAGLSFIYNPMKMGMSTLYQSKFDAGIWLETVEERRPTMAFLVPATAQLLMNDPGISMADLSSLQLVSIGSAPLPAGLHRRLAELLPEAAVTNNYSMTESGTSFTYLPKEEVERRAGSVGIPMGTKIRIADEHGIEVEAGQIGEILIGVGDSQREYFKDPAASAATWQNGWLHSGDLGRLDEDGYLYIVGRAKEVIIRGGNNVYATDVETVLYEHEDIAEAAVAAVAHEVLGEDIGAWVVLRAGATPDASSIIEFCSERLADYKVPRVITFLDELPRNPTGKVLKRELPAPPT</sequence>
<dbReference type="PROSITE" id="PS00455">
    <property type="entry name" value="AMP_BINDING"/>
    <property type="match status" value="1"/>
</dbReference>
<accession>A0A6J7U1J4</accession>
<dbReference type="FunFam" id="3.30.300.30:FF:000008">
    <property type="entry name" value="2,3-dihydroxybenzoate-AMP ligase"/>
    <property type="match status" value="1"/>
</dbReference>
<evidence type="ECO:0000313" key="7">
    <source>
        <dbReference type="EMBL" id="CAB4971553.1"/>
    </source>
</evidence>
<feature type="domain" description="AMP-binding enzyme C-terminal" evidence="4">
    <location>
        <begin position="413"/>
        <end position="487"/>
    </location>
</feature>
<dbReference type="EMBL" id="CAEZXS010000037">
    <property type="protein sequence ID" value="CAB4691900.1"/>
    <property type="molecule type" value="Genomic_DNA"/>
</dbReference>
<evidence type="ECO:0000313" key="6">
    <source>
        <dbReference type="EMBL" id="CAB4802774.1"/>
    </source>
</evidence>
<dbReference type="EMBL" id="CAFAAQ010000043">
    <property type="protein sequence ID" value="CAB4802774.1"/>
    <property type="molecule type" value="Genomic_DNA"/>
</dbReference>
<dbReference type="InterPro" id="IPR042099">
    <property type="entry name" value="ANL_N_sf"/>
</dbReference>
<evidence type="ECO:0000313" key="5">
    <source>
        <dbReference type="EMBL" id="CAB4691900.1"/>
    </source>
</evidence>
<dbReference type="InterPro" id="IPR000873">
    <property type="entry name" value="AMP-dep_synth/lig_dom"/>
</dbReference>
<name>A0A6J7U1J4_9ZZZZ</name>
<dbReference type="EMBL" id="CAFBPW010000013">
    <property type="protein sequence ID" value="CAB5026179.1"/>
    <property type="molecule type" value="Genomic_DNA"/>
</dbReference>
<protein>
    <submittedName>
        <fullName evidence="9">Unannotated protein</fullName>
    </submittedName>
</protein>
<organism evidence="9">
    <name type="scientific">freshwater metagenome</name>
    <dbReference type="NCBI Taxonomy" id="449393"/>
    <lineage>
        <taxon>unclassified sequences</taxon>
        <taxon>metagenomes</taxon>
        <taxon>ecological metagenomes</taxon>
    </lineage>
</organism>
<dbReference type="Pfam" id="PF13193">
    <property type="entry name" value="AMP-binding_C"/>
    <property type="match status" value="1"/>
</dbReference>
<evidence type="ECO:0000313" key="8">
    <source>
        <dbReference type="EMBL" id="CAB5026179.1"/>
    </source>
</evidence>
<comment type="similarity">
    <text evidence="1">Belongs to the ATP-dependent AMP-binding enzyme family.</text>
</comment>
<evidence type="ECO:0000259" key="3">
    <source>
        <dbReference type="Pfam" id="PF00501"/>
    </source>
</evidence>
<dbReference type="PANTHER" id="PTHR43767:SF1">
    <property type="entry name" value="NONRIBOSOMAL PEPTIDE SYNTHASE PES1 (EUROFUNG)-RELATED"/>
    <property type="match status" value="1"/>
</dbReference>
<dbReference type="AlphaFoldDB" id="A0A6J7U1J4"/>
<dbReference type="Pfam" id="PF00501">
    <property type="entry name" value="AMP-binding"/>
    <property type="match status" value="1"/>
</dbReference>
<dbReference type="InterPro" id="IPR050237">
    <property type="entry name" value="ATP-dep_AMP-bd_enzyme"/>
</dbReference>
<dbReference type="InterPro" id="IPR045851">
    <property type="entry name" value="AMP-bd_C_sf"/>
</dbReference>
<dbReference type="PANTHER" id="PTHR43767">
    <property type="entry name" value="LONG-CHAIN-FATTY-ACID--COA LIGASE"/>
    <property type="match status" value="1"/>
</dbReference>
<keyword evidence="2" id="KW-0436">Ligase</keyword>
<dbReference type="InterPro" id="IPR025110">
    <property type="entry name" value="AMP-bd_C"/>
</dbReference>
<dbReference type="InterPro" id="IPR020845">
    <property type="entry name" value="AMP-binding_CS"/>
</dbReference>
<dbReference type="SUPFAM" id="SSF56801">
    <property type="entry name" value="Acetyl-CoA synthetase-like"/>
    <property type="match status" value="1"/>
</dbReference>
<evidence type="ECO:0000256" key="2">
    <source>
        <dbReference type="ARBA" id="ARBA00022598"/>
    </source>
</evidence>
<dbReference type="EMBL" id="CAFBQW010000002">
    <property type="protein sequence ID" value="CAB5059220.1"/>
    <property type="molecule type" value="Genomic_DNA"/>
</dbReference>
<evidence type="ECO:0000256" key="1">
    <source>
        <dbReference type="ARBA" id="ARBA00006432"/>
    </source>
</evidence>
<proteinExistence type="inferred from homology"/>
<dbReference type="GO" id="GO:0016878">
    <property type="term" value="F:acid-thiol ligase activity"/>
    <property type="evidence" value="ECO:0007669"/>
    <property type="project" value="UniProtKB-ARBA"/>
</dbReference>
<dbReference type="Gene3D" id="3.30.300.30">
    <property type="match status" value="1"/>
</dbReference>
<dbReference type="Gene3D" id="3.40.50.12780">
    <property type="entry name" value="N-terminal domain of ligase-like"/>
    <property type="match status" value="1"/>
</dbReference>
<feature type="domain" description="AMP-dependent synthetase/ligase" evidence="3">
    <location>
        <begin position="12"/>
        <end position="353"/>
    </location>
</feature>
<reference evidence="9" key="1">
    <citation type="submission" date="2020-05" db="EMBL/GenBank/DDBJ databases">
        <authorList>
            <person name="Chiriac C."/>
            <person name="Salcher M."/>
            <person name="Ghai R."/>
            <person name="Kavagutti S V."/>
        </authorList>
    </citation>
    <scope>NUCLEOTIDE SEQUENCE</scope>
</reference>